<name>A0A9W8Z5M3_9PLEO</name>
<dbReference type="Pfam" id="PF00067">
    <property type="entry name" value="p450"/>
    <property type="match status" value="1"/>
</dbReference>
<sequence length="476" mass="53145">MQALENGTASVLLPAIVASFVAYAVYTVIYNVYFHPLAQFPGPSLAATTTYWKAYVESIANRSFCHELIELHAQYGDVVRVGPNELHFANPKAYHDIYNNKNRWDKEARLYKSFGEDRSSFGFLTYAEAKVRKDVLNRSFSQAAIDGAEDLITEQTKALCAAFTRQSQASKTANLYYAFRCLSMDIICTFCFGKPIHAVDAPDFAAPIVVAMDASLPVFIRFKYSEVYKNMIMNCPPKLSRILSPATAGLVDLQQLLKQQINDLTDDPEKLKQLPHNLTIYHRLMDPQAFRDKTVPSPGSLYEEGQALMFGGADTVGNTLMVGTHHLLQRPAVLQTLKTELLTTWPTLAKEPKLRDLESLPYLNAVIKESLRMSSGVVSGLLRVVPLSGATINGIAVPSDTIVSCGSTFVHYNGTLFPEPNAFKPERWLESNELDNWLVAFSRGPRMCLGINLAWAELRLTFAHTMRKFDLSLNEP</sequence>
<feature type="binding site" description="axial binding residue" evidence="7">
    <location>
        <position position="448"/>
    </location>
    <ligand>
        <name>heme</name>
        <dbReference type="ChEBI" id="CHEBI:30413"/>
    </ligand>
    <ligandPart>
        <name>Fe</name>
        <dbReference type="ChEBI" id="CHEBI:18248"/>
    </ligandPart>
</feature>
<feature type="transmembrane region" description="Helical" evidence="9">
    <location>
        <begin position="12"/>
        <end position="33"/>
    </location>
</feature>
<feature type="non-terminal residue" evidence="10">
    <location>
        <position position="476"/>
    </location>
</feature>
<dbReference type="PANTHER" id="PTHR24305">
    <property type="entry name" value="CYTOCHROME P450"/>
    <property type="match status" value="1"/>
</dbReference>
<keyword evidence="6 8" id="KW-0503">Monooxygenase</keyword>
<evidence type="ECO:0000256" key="4">
    <source>
        <dbReference type="ARBA" id="ARBA00023002"/>
    </source>
</evidence>
<organism evidence="10 11">
    <name type="scientific">Didymella pomorum</name>
    <dbReference type="NCBI Taxonomy" id="749634"/>
    <lineage>
        <taxon>Eukaryota</taxon>
        <taxon>Fungi</taxon>
        <taxon>Dikarya</taxon>
        <taxon>Ascomycota</taxon>
        <taxon>Pezizomycotina</taxon>
        <taxon>Dothideomycetes</taxon>
        <taxon>Pleosporomycetidae</taxon>
        <taxon>Pleosporales</taxon>
        <taxon>Pleosporineae</taxon>
        <taxon>Didymellaceae</taxon>
        <taxon>Didymella</taxon>
    </lineage>
</organism>
<keyword evidence="9" id="KW-1133">Transmembrane helix</keyword>
<dbReference type="PROSITE" id="PS00086">
    <property type="entry name" value="CYTOCHROME_P450"/>
    <property type="match status" value="1"/>
</dbReference>
<dbReference type="PRINTS" id="PR00463">
    <property type="entry name" value="EP450I"/>
</dbReference>
<dbReference type="GO" id="GO:0016705">
    <property type="term" value="F:oxidoreductase activity, acting on paired donors, with incorporation or reduction of molecular oxygen"/>
    <property type="evidence" value="ECO:0007669"/>
    <property type="project" value="InterPro"/>
</dbReference>
<evidence type="ECO:0000256" key="7">
    <source>
        <dbReference type="PIRSR" id="PIRSR602401-1"/>
    </source>
</evidence>
<comment type="similarity">
    <text evidence="2 8">Belongs to the cytochrome P450 family.</text>
</comment>
<gene>
    <name evidence="10" type="ORF">N0V91_010363</name>
</gene>
<keyword evidence="9" id="KW-0472">Membrane</keyword>
<dbReference type="Proteomes" id="UP001140510">
    <property type="component" value="Unassembled WGS sequence"/>
</dbReference>
<evidence type="ECO:0000256" key="2">
    <source>
        <dbReference type="ARBA" id="ARBA00010617"/>
    </source>
</evidence>
<evidence type="ECO:0000256" key="3">
    <source>
        <dbReference type="ARBA" id="ARBA00022723"/>
    </source>
</evidence>
<dbReference type="OrthoDB" id="3945418at2759"/>
<dbReference type="InterPro" id="IPR001128">
    <property type="entry name" value="Cyt_P450"/>
</dbReference>
<dbReference type="GO" id="GO:0020037">
    <property type="term" value="F:heme binding"/>
    <property type="evidence" value="ECO:0007669"/>
    <property type="project" value="InterPro"/>
</dbReference>
<dbReference type="PRINTS" id="PR00385">
    <property type="entry name" value="P450"/>
</dbReference>
<keyword evidence="5 7" id="KW-0408">Iron</keyword>
<comment type="cofactor">
    <cofactor evidence="1 7">
        <name>heme</name>
        <dbReference type="ChEBI" id="CHEBI:30413"/>
    </cofactor>
</comment>
<evidence type="ECO:0000256" key="8">
    <source>
        <dbReference type="RuleBase" id="RU000461"/>
    </source>
</evidence>
<evidence type="ECO:0000313" key="10">
    <source>
        <dbReference type="EMBL" id="KAJ4398249.1"/>
    </source>
</evidence>
<protein>
    <submittedName>
        <fullName evidence="10">Uncharacterized protein</fullName>
    </submittedName>
</protein>
<evidence type="ECO:0000256" key="5">
    <source>
        <dbReference type="ARBA" id="ARBA00023004"/>
    </source>
</evidence>
<dbReference type="Gene3D" id="1.10.630.10">
    <property type="entry name" value="Cytochrome P450"/>
    <property type="match status" value="1"/>
</dbReference>
<dbReference type="PANTHER" id="PTHR24305:SF157">
    <property type="entry name" value="N-ACETYLTRYPTOPHAN 6-HYDROXYLASE IVOC-RELATED"/>
    <property type="match status" value="1"/>
</dbReference>
<keyword evidence="4 8" id="KW-0560">Oxidoreductase</keyword>
<dbReference type="InterPro" id="IPR036396">
    <property type="entry name" value="Cyt_P450_sf"/>
</dbReference>
<dbReference type="AlphaFoldDB" id="A0A9W8Z5M3"/>
<dbReference type="InterPro" id="IPR017972">
    <property type="entry name" value="Cyt_P450_CS"/>
</dbReference>
<evidence type="ECO:0000256" key="9">
    <source>
        <dbReference type="SAM" id="Phobius"/>
    </source>
</evidence>
<dbReference type="InterPro" id="IPR050121">
    <property type="entry name" value="Cytochrome_P450_monoxygenase"/>
</dbReference>
<proteinExistence type="inferred from homology"/>
<dbReference type="InterPro" id="IPR002401">
    <property type="entry name" value="Cyt_P450_E_grp-I"/>
</dbReference>
<keyword evidence="7 8" id="KW-0349">Heme</keyword>
<evidence type="ECO:0000256" key="6">
    <source>
        <dbReference type="ARBA" id="ARBA00023033"/>
    </source>
</evidence>
<keyword evidence="11" id="KW-1185">Reference proteome</keyword>
<accession>A0A9W8Z5M3</accession>
<dbReference type="SUPFAM" id="SSF48264">
    <property type="entry name" value="Cytochrome P450"/>
    <property type="match status" value="1"/>
</dbReference>
<comment type="caution">
    <text evidence="10">The sequence shown here is derived from an EMBL/GenBank/DDBJ whole genome shotgun (WGS) entry which is preliminary data.</text>
</comment>
<dbReference type="GO" id="GO:0004497">
    <property type="term" value="F:monooxygenase activity"/>
    <property type="evidence" value="ECO:0007669"/>
    <property type="project" value="UniProtKB-KW"/>
</dbReference>
<dbReference type="GO" id="GO:0005506">
    <property type="term" value="F:iron ion binding"/>
    <property type="evidence" value="ECO:0007669"/>
    <property type="project" value="InterPro"/>
</dbReference>
<dbReference type="EMBL" id="JAPEVA010000135">
    <property type="protein sequence ID" value="KAJ4398249.1"/>
    <property type="molecule type" value="Genomic_DNA"/>
</dbReference>
<evidence type="ECO:0000256" key="1">
    <source>
        <dbReference type="ARBA" id="ARBA00001971"/>
    </source>
</evidence>
<dbReference type="CDD" id="cd11062">
    <property type="entry name" value="CYP58-like"/>
    <property type="match status" value="1"/>
</dbReference>
<keyword evidence="9" id="KW-0812">Transmembrane</keyword>
<evidence type="ECO:0000313" key="11">
    <source>
        <dbReference type="Proteomes" id="UP001140510"/>
    </source>
</evidence>
<reference evidence="10" key="1">
    <citation type="submission" date="2022-10" db="EMBL/GenBank/DDBJ databases">
        <title>Tapping the CABI collections for fungal endophytes: first genome assemblies for Collariella, Neodidymelliopsis, Ascochyta clinopodiicola, Didymella pomorum, Didymosphaeria variabile, Neocosmospora piperis and Neocucurbitaria cava.</title>
        <authorList>
            <person name="Hill R."/>
        </authorList>
    </citation>
    <scope>NUCLEOTIDE SEQUENCE</scope>
    <source>
        <strain evidence="10">IMI 355091</strain>
    </source>
</reference>
<keyword evidence="3 7" id="KW-0479">Metal-binding</keyword>